<dbReference type="GeneID" id="7846353"/>
<evidence type="ECO:0000259" key="3">
    <source>
        <dbReference type="SMART" id="SM00181"/>
    </source>
</evidence>
<dbReference type="SMART" id="SM00181">
    <property type="entry name" value="EGF"/>
    <property type="match status" value="8"/>
</dbReference>
<dbReference type="Gene3D" id="2.10.220.10">
    <property type="entry name" value="Hormone Receptor, Insulin-like Growth Factor Receptor 1, Chain A, domain 2"/>
    <property type="match status" value="4"/>
</dbReference>
<feature type="region of interest" description="Disordered" evidence="1">
    <location>
        <begin position="1286"/>
        <end position="1316"/>
    </location>
</feature>
<organism evidence="4 5">
    <name type="scientific">Tetrahymena thermophila (strain SB210)</name>
    <dbReference type="NCBI Taxonomy" id="312017"/>
    <lineage>
        <taxon>Eukaryota</taxon>
        <taxon>Sar</taxon>
        <taxon>Alveolata</taxon>
        <taxon>Ciliophora</taxon>
        <taxon>Intramacronucleata</taxon>
        <taxon>Oligohymenophorea</taxon>
        <taxon>Hymenostomatida</taxon>
        <taxon>Tetrahymenina</taxon>
        <taxon>Tetrahymenidae</taxon>
        <taxon>Tetrahymena</taxon>
    </lineage>
</organism>
<keyword evidence="2" id="KW-0472">Membrane</keyword>
<feature type="transmembrane region" description="Helical" evidence="2">
    <location>
        <begin position="1106"/>
        <end position="1128"/>
    </location>
</feature>
<feature type="transmembrane region" description="Helical" evidence="2">
    <location>
        <begin position="1051"/>
        <end position="1070"/>
    </location>
</feature>
<dbReference type="Proteomes" id="UP000009168">
    <property type="component" value="Unassembled WGS sequence"/>
</dbReference>
<dbReference type="InterPro" id="IPR006212">
    <property type="entry name" value="Furin_repeat"/>
</dbReference>
<reference evidence="5" key="1">
    <citation type="journal article" date="2006" name="PLoS Biol.">
        <title>Macronuclear genome sequence of the ciliate Tetrahymena thermophila, a model eukaryote.</title>
        <authorList>
            <person name="Eisen J.A."/>
            <person name="Coyne R.S."/>
            <person name="Wu M."/>
            <person name="Wu D."/>
            <person name="Thiagarajan M."/>
            <person name="Wortman J.R."/>
            <person name="Badger J.H."/>
            <person name="Ren Q."/>
            <person name="Amedeo P."/>
            <person name="Jones K.M."/>
            <person name="Tallon L.J."/>
            <person name="Delcher A.L."/>
            <person name="Salzberg S.L."/>
            <person name="Silva J.C."/>
            <person name="Haas B.J."/>
            <person name="Majoros W.H."/>
            <person name="Farzad M."/>
            <person name="Carlton J.M."/>
            <person name="Smith R.K. Jr."/>
            <person name="Garg J."/>
            <person name="Pearlman R.E."/>
            <person name="Karrer K.M."/>
            <person name="Sun L."/>
            <person name="Manning G."/>
            <person name="Elde N.C."/>
            <person name="Turkewitz A.P."/>
            <person name="Asai D.J."/>
            <person name="Wilkes D.E."/>
            <person name="Wang Y."/>
            <person name="Cai H."/>
            <person name="Collins K."/>
            <person name="Stewart B.A."/>
            <person name="Lee S.R."/>
            <person name="Wilamowska K."/>
            <person name="Weinberg Z."/>
            <person name="Ruzzo W.L."/>
            <person name="Wloga D."/>
            <person name="Gaertig J."/>
            <person name="Frankel J."/>
            <person name="Tsao C.-C."/>
            <person name="Gorovsky M.A."/>
            <person name="Keeling P.J."/>
            <person name="Waller R.F."/>
            <person name="Patron N.J."/>
            <person name="Cherry J.M."/>
            <person name="Stover N.A."/>
            <person name="Krieger C.J."/>
            <person name="del Toro C."/>
            <person name="Ryder H.F."/>
            <person name="Williamson S.C."/>
            <person name="Barbeau R.A."/>
            <person name="Hamilton E.P."/>
            <person name="Orias E."/>
        </authorList>
    </citation>
    <scope>NUCLEOTIDE SEQUENCE [LARGE SCALE GENOMIC DNA]</scope>
    <source>
        <strain evidence="5">SB210</strain>
    </source>
</reference>
<feature type="domain" description="EGF-like" evidence="3">
    <location>
        <begin position="600"/>
        <end position="648"/>
    </location>
</feature>
<feature type="transmembrane region" description="Helical" evidence="2">
    <location>
        <begin position="986"/>
        <end position="1004"/>
    </location>
</feature>
<dbReference type="PANTHER" id="PTHR15332:SF175">
    <property type="entry name" value="PROPROTEIN CONVERTASE SUBTILISIN_KEXIN TYPE 5-LIKE"/>
    <property type="match status" value="1"/>
</dbReference>
<gene>
    <name evidence="4" type="ORF">TTHERM_00268340</name>
</gene>
<dbReference type="EMBL" id="GG662703">
    <property type="protein sequence ID" value="EAR95723.2"/>
    <property type="molecule type" value="Genomic_DNA"/>
</dbReference>
<evidence type="ECO:0000256" key="1">
    <source>
        <dbReference type="SAM" id="MobiDB-lite"/>
    </source>
</evidence>
<dbReference type="eggNOG" id="KOG3525">
    <property type="taxonomic scope" value="Eukaryota"/>
</dbReference>
<dbReference type="OrthoDB" id="4405280at2759"/>
<feature type="domain" description="EGF-like" evidence="3">
    <location>
        <begin position="747"/>
        <end position="777"/>
    </location>
</feature>
<dbReference type="KEGG" id="tet:TTHERM_00268340"/>
<feature type="transmembrane region" description="Helical" evidence="2">
    <location>
        <begin position="1148"/>
        <end position="1169"/>
    </location>
</feature>
<dbReference type="RefSeq" id="XP_001015968.2">
    <property type="nucleotide sequence ID" value="XM_001015968.2"/>
</dbReference>
<feature type="domain" description="EGF-like" evidence="3">
    <location>
        <begin position="551"/>
        <end position="599"/>
    </location>
</feature>
<feature type="domain" description="EGF-like" evidence="3">
    <location>
        <begin position="405"/>
        <end position="446"/>
    </location>
</feature>
<dbReference type="PANTHER" id="PTHR15332">
    <property type="entry name" value="PROPROTEIN CONVERTASE SUBTILISIN_KEXIN TYPE 5-LIKE"/>
    <property type="match status" value="1"/>
</dbReference>
<feature type="domain" description="EGF-like" evidence="3">
    <location>
        <begin position="653"/>
        <end position="699"/>
    </location>
</feature>
<accession>I7MJ20</accession>
<keyword evidence="5" id="KW-1185">Reference proteome</keyword>
<dbReference type="CDD" id="cd00064">
    <property type="entry name" value="FU"/>
    <property type="match status" value="1"/>
</dbReference>
<proteinExistence type="predicted"/>
<sequence length="1316" mass="149030">MVFFSIKQKWLIIFNLHISTLICTSPLINFSSQISQITMLTFYSNDYLIVINTDQKLITYQISSNQTSTYSNGKCINAYYYQDMYVYGGGDNNFLYNALFVNLNLSKYNQYSQLQYSDSRLQSLVVLSGQDNVVSIKQNNIIQWMYSNNKLVNLNGCTGQFRGLISFKQSQKFLALCGEILIQWEQTTTSSQINASVVIIQPFIAAGCQYLQIVKLGGPIGDSTIQDFILVEDNLVTLCTYSNGQVTRKQSTQLASRPSQVLISQWRFFYIDSSKTNIFMYEILQNNNLIYRANINGTFTLSAMAISPDNSQLAYADQTSVSVWRYTQGICQTGFMWDKDQQLCVQCSYYCSSCSQSISQCDACQTASNGLSIYRQDKQNNCQCQSGYYDNGSLVCAQCPYYCQTCSKNNQGNVQCTSCSQNSSRDQNNICSCLKGFYDNGTSVCQKCDQTCMTCQKIQQIVQCTQCDPNSFRILNAGKCVCQTGYQEYTVPQSKCLSSACFSTCKTCSQPQDQFSCSSCSPDRTLVQQQNGNICQCNPGFYENNKFVCTPCHSTCKTCNGGQNNNCLTCDSNQNRILDSKTNTCICQDGFFDQSGVCVQCDQTCQTCQGNGPQNCTSCFQKQYRNLSQNQCICNQGFVSVNNNLICQQCADNCQTCNVNQPLKCSVCLPNTNRMLNAQTGNCDCQNGYFQNGSSSICSQCDQSCKTCSNSSKNCLSCSDPLKILQGNTCICQESYFQLEPTNLCQKCTSNCLKCSNSQSCQKCQQNFELSNNNLCVQIIPSTIPQGTLHLVQNSTKTAVYASVGSTVAGSIFLSSFQPNSSIATQLLLLQKFNFMLLINIAYPQLLHEFFIIFGGTSPISSLHKFNIIDKYFIKTEDSPVYISNQFNQENISDSILKNSGGCVVIITIFWIISLPFIIFYKKNEIIRNAEEIKYNSTKLIKNIGENYYPYFLVLIHQVLSLIIFFSVFLQIAAFIKFDPVSDSLFVPKIILLIIVGIYIFFIAGKSLFIVNSIGNYQQDVSLHSTEKIEQSIYSNINLNQKGNTFFRRNYKLIQITIENIFIPIFIIFFGFDSQIQIGLCLGFYVLLFILTVATSPMNKFIDNLFLILDQSCWIILYATILFIAVKLSFILDFNQISEKDIQLFTTLSWVAIGSCIMILLLNPIYLIVQLFSLRKEYQAQIKEICNKIKQKFQKNESQDQESVTNYDNVSLYDFTLKNTSKLWDRSTIHQQHMLEQYRSMRQLQSNPSIFNSPPLLSQVKKIKLNKQIELSKKHEIELPTKSISLQQSTKAQQQEKNHKQKNEKLDLKKINDKLM</sequence>
<keyword evidence="2 4" id="KW-0812">Transmembrane</keyword>
<feature type="domain" description="EGF-like" evidence="3">
    <location>
        <begin position="500"/>
        <end position="536"/>
    </location>
</feature>
<evidence type="ECO:0000313" key="5">
    <source>
        <dbReference type="Proteomes" id="UP000009168"/>
    </source>
</evidence>
<dbReference type="InterPro" id="IPR036322">
    <property type="entry name" value="WD40_repeat_dom_sf"/>
</dbReference>
<feature type="transmembrane region" description="Helical" evidence="2">
    <location>
        <begin position="948"/>
        <end position="974"/>
    </location>
</feature>
<dbReference type="InParanoid" id="I7MJ20"/>
<dbReference type="InterPro" id="IPR000742">
    <property type="entry name" value="EGF"/>
</dbReference>
<feature type="domain" description="EGF-like" evidence="3">
    <location>
        <begin position="707"/>
        <end position="746"/>
    </location>
</feature>
<protein>
    <submittedName>
        <fullName evidence="4">Transmembrane protein, putative</fullName>
    </submittedName>
</protein>
<dbReference type="SMART" id="SM00261">
    <property type="entry name" value="FU"/>
    <property type="match status" value="9"/>
</dbReference>
<feature type="domain" description="EGF-like" evidence="3">
    <location>
        <begin position="353"/>
        <end position="397"/>
    </location>
</feature>
<feature type="compositionally biased region" description="Basic and acidic residues" evidence="1">
    <location>
        <begin position="1294"/>
        <end position="1316"/>
    </location>
</feature>
<name>I7MJ20_TETTS</name>
<feature type="transmembrane region" description="Helical" evidence="2">
    <location>
        <begin position="899"/>
        <end position="921"/>
    </location>
</feature>
<dbReference type="InterPro" id="IPR009030">
    <property type="entry name" value="Growth_fac_rcpt_cys_sf"/>
</dbReference>
<keyword evidence="2" id="KW-1133">Transmembrane helix</keyword>
<dbReference type="SUPFAM" id="SSF57184">
    <property type="entry name" value="Growth factor receptor domain"/>
    <property type="match status" value="4"/>
</dbReference>
<dbReference type="SUPFAM" id="SSF50978">
    <property type="entry name" value="WD40 repeat-like"/>
    <property type="match status" value="1"/>
</dbReference>
<evidence type="ECO:0000313" key="4">
    <source>
        <dbReference type="EMBL" id="EAR95723.2"/>
    </source>
</evidence>
<evidence type="ECO:0000256" key="2">
    <source>
        <dbReference type="SAM" id="Phobius"/>
    </source>
</evidence>
<feature type="transmembrane region" description="Helical" evidence="2">
    <location>
        <begin position="1076"/>
        <end position="1094"/>
    </location>
</feature>